<feature type="domain" description="Purple acid phosphatase N-terminal" evidence="4">
    <location>
        <begin position="45"/>
        <end position="141"/>
    </location>
</feature>
<dbReference type="InterPro" id="IPR015914">
    <property type="entry name" value="PAPs_N"/>
</dbReference>
<evidence type="ECO:0000313" key="5">
    <source>
        <dbReference type="EMBL" id="GGB68079.1"/>
    </source>
</evidence>
<organism evidence="5 6">
    <name type="scientific">Blastomonas aquatica</name>
    <dbReference type="NCBI Taxonomy" id="1510276"/>
    <lineage>
        <taxon>Bacteria</taxon>
        <taxon>Pseudomonadati</taxon>
        <taxon>Pseudomonadota</taxon>
        <taxon>Alphaproteobacteria</taxon>
        <taxon>Sphingomonadales</taxon>
        <taxon>Sphingomonadaceae</taxon>
        <taxon>Blastomonas</taxon>
    </lineage>
</organism>
<feature type="domain" description="Calcineurin-like phosphoesterase" evidence="3">
    <location>
        <begin position="150"/>
        <end position="349"/>
    </location>
</feature>
<evidence type="ECO:0000256" key="2">
    <source>
        <dbReference type="SAM" id="SignalP"/>
    </source>
</evidence>
<dbReference type="InterPro" id="IPR039331">
    <property type="entry name" value="PAPs-like"/>
</dbReference>
<dbReference type="InterPro" id="IPR008963">
    <property type="entry name" value="Purple_acid_Pase-like_N"/>
</dbReference>
<evidence type="ECO:0000256" key="1">
    <source>
        <dbReference type="ARBA" id="ARBA00022729"/>
    </source>
</evidence>
<dbReference type="InterPro" id="IPR029052">
    <property type="entry name" value="Metallo-depent_PP-like"/>
</dbReference>
<name>A0ABQ1JG12_9SPHN</name>
<evidence type="ECO:0000259" key="3">
    <source>
        <dbReference type="Pfam" id="PF00149"/>
    </source>
</evidence>
<dbReference type="InterPro" id="IPR004843">
    <property type="entry name" value="Calcineurin-like_PHP"/>
</dbReference>
<dbReference type="Gene3D" id="2.60.40.380">
    <property type="entry name" value="Purple acid phosphatase-like, N-terminal"/>
    <property type="match status" value="1"/>
</dbReference>
<accession>A0ABQ1JG12</accession>
<reference evidence="6" key="1">
    <citation type="journal article" date="2019" name="Int. J. Syst. Evol. Microbiol.">
        <title>The Global Catalogue of Microorganisms (GCM) 10K type strain sequencing project: providing services to taxonomists for standard genome sequencing and annotation.</title>
        <authorList>
            <consortium name="The Broad Institute Genomics Platform"/>
            <consortium name="The Broad Institute Genome Sequencing Center for Infectious Disease"/>
            <person name="Wu L."/>
            <person name="Ma J."/>
        </authorList>
    </citation>
    <scope>NUCLEOTIDE SEQUENCE [LARGE SCALE GENOMIC DNA]</scope>
    <source>
        <strain evidence="6">CGMCC 1.12851</strain>
    </source>
</reference>
<dbReference type="RefSeq" id="WP_376857589.1">
    <property type="nucleotide sequence ID" value="NZ_JBHRVH010000001.1"/>
</dbReference>
<dbReference type="Proteomes" id="UP000614261">
    <property type="component" value="Unassembled WGS sequence"/>
</dbReference>
<dbReference type="Pfam" id="PF00149">
    <property type="entry name" value="Metallophos"/>
    <property type="match status" value="1"/>
</dbReference>
<protein>
    <submittedName>
        <fullName evidence="5">Phosphoesterase</fullName>
    </submittedName>
</protein>
<proteinExistence type="predicted"/>
<feature type="signal peptide" evidence="2">
    <location>
        <begin position="1"/>
        <end position="25"/>
    </location>
</feature>
<dbReference type="Gene3D" id="3.60.21.10">
    <property type="match status" value="1"/>
</dbReference>
<evidence type="ECO:0000259" key="4">
    <source>
        <dbReference type="Pfam" id="PF16656"/>
    </source>
</evidence>
<dbReference type="PANTHER" id="PTHR22953:SF153">
    <property type="entry name" value="PURPLE ACID PHOSPHATASE"/>
    <property type="match status" value="1"/>
</dbReference>
<dbReference type="PANTHER" id="PTHR22953">
    <property type="entry name" value="ACID PHOSPHATASE RELATED"/>
    <property type="match status" value="1"/>
</dbReference>
<feature type="chain" id="PRO_5047399440" evidence="2">
    <location>
        <begin position="26"/>
        <end position="472"/>
    </location>
</feature>
<dbReference type="SUPFAM" id="SSF49363">
    <property type="entry name" value="Purple acid phosphatase, N-terminal domain"/>
    <property type="match status" value="1"/>
</dbReference>
<comment type="caution">
    <text evidence="5">The sequence shown here is derived from an EMBL/GenBank/DDBJ whole genome shotgun (WGS) entry which is preliminary data.</text>
</comment>
<sequence length="472" mass="50661">MTMISKTLTLMLVATSLATSSAALAQQPAAIPHSPGKPYAAKGIPDRVVLTPGADPSTAMAVAWRTDVRQADTVAELAPAVDGPSIAAFAKPVAGASLDLTTDNGPSRYHHVRFEGLTPDTAYLYRVKGAEGWSEWLQFRTAAAEAKPFTFLYFGDTQNGILPIGSRVIRQAFMNTAAPALAVHAGDLVAQRDDLVHDDEWGEWTQAGGYAFAMVPQLPATGNHEYVDDIKPDGSELRRLGSHWTASFALPGNGATEAKSTTYFSDYQGVRFIVLDGTSAIDLGTLAQQSQWLDATLAASKADWNVVLFHQPIFTCARPNDTAELKAAWKPIFEKHNVDLVLQGHDHCYSRLTAEQGASDGRAKRASGAAQGPVYLVSVVGKKMYGLNDRAMIQPDKVAEDTELYQVFNVTPQTIGFRAFTASGKLYDSFDLTRTSDGKKLLVEQTEGLLPLRACKGAVGPDGAPCTASIKD</sequence>
<keyword evidence="6" id="KW-1185">Reference proteome</keyword>
<evidence type="ECO:0000313" key="6">
    <source>
        <dbReference type="Proteomes" id="UP000614261"/>
    </source>
</evidence>
<dbReference type="Pfam" id="PF16656">
    <property type="entry name" value="Pur_ac_phosph_N"/>
    <property type="match status" value="1"/>
</dbReference>
<gene>
    <name evidence="5" type="ORF">GCM10010833_24090</name>
</gene>
<keyword evidence="1 2" id="KW-0732">Signal</keyword>
<dbReference type="EMBL" id="BMGD01000004">
    <property type="protein sequence ID" value="GGB68079.1"/>
    <property type="molecule type" value="Genomic_DNA"/>
</dbReference>
<dbReference type="SUPFAM" id="SSF56300">
    <property type="entry name" value="Metallo-dependent phosphatases"/>
    <property type="match status" value="1"/>
</dbReference>